<dbReference type="Proteomes" id="UP000320055">
    <property type="component" value="Unassembled WGS sequence"/>
</dbReference>
<proteinExistence type="predicted"/>
<accession>A0A563VXC0</accession>
<sequence>MDAFSLNPPKWTANAVHAVPFCCPTCKAQATKATKVWLNRRSPVTDYDLRRKWQEFYLCECETAWWAWSSDRPPSKEGRMNDRVN</sequence>
<dbReference type="RefSeq" id="WP_144863237.1">
    <property type="nucleotide sequence ID" value="NZ_LR213768.1"/>
</dbReference>
<evidence type="ECO:0000313" key="2">
    <source>
        <dbReference type="Proteomes" id="UP000320055"/>
    </source>
</evidence>
<evidence type="ECO:0000313" key="1">
    <source>
        <dbReference type="EMBL" id="VEP16045.1"/>
    </source>
</evidence>
<keyword evidence="2" id="KW-1185">Reference proteome</keyword>
<dbReference type="EMBL" id="CAACVJ010000334">
    <property type="protein sequence ID" value="VEP16045.1"/>
    <property type="molecule type" value="Genomic_DNA"/>
</dbReference>
<name>A0A563VXC0_9CYAN</name>
<protein>
    <submittedName>
        <fullName evidence="1">Uncharacterized protein</fullName>
    </submittedName>
</protein>
<dbReference type="AlphaFoldDB" id="A0A563VXC0"/>
<organism evidence="1 2">
    <name type="scientific">Hyella patelloides LEGE 07179</name>
    <dbReference type="NCBI Taxonomy" id="945734"/>
    <lineage>
        <taxon>Bacteria</taxon>
        <taxon>Bacillati</taxon>
        <taxon>Cyanobacteriota</taxon>
        <taxon>Cyanophyceae</taxon>
        <taxon>Pleurocapsales</taxon>
        <taxon>Hyellaceae</taxon>
        <taxon>Hyella</taxon>
    </lineage>
</organism>
<dbReference type="OrthoDB" id="559685at2"/>
<reference evidence="1 2" key="1">
    <citation type="submission" date="2019-01" db="EMBL/GenBank/DDBJ databases">
        <authorList>
            <person name="Brito A."/>
        </authorList>
    </citation>
    <scope>NUCLEOTIDE SEQUENCE [LARGE SCALE GENOMIC DNA]</scope>
    <source>
        <strain evidence="1">1</strain>
    </source>
</reference>
<gene>
    <name evidence="1" type="ORF">H1P_40016</name>
</gene>